<comment type="caution">
    <text evidence="1">The sequence shown here is derived from an EMBL/GenBank/DDBJ whole genome shotgun (WGS) entry which is preliminary data.</text>
</comment>
<proteinExistence type="predicted"/>
<reference evidence="1 2" key="1">
    <citation type="journal article" date="2023" name="Nucleic Acids Res.">
        <title>The hologenome of Daphnia magna reveals possible DNA methylation and microbiome-mediated evolution of the host genome.</title>
        <authorList>
            <person name="Chaturvedi A."/>
            <person name="Li X."/>
            <person name="Dhandapani V."/>
            <person name="Marshall H."/>
            <person name="Kissane S."/>
            <person name="Cuenca-Cambronero M."/>
            <person name="Asole G."/>
            <person name="Calvet F."/>
            <person name="Ruiz-Romero M."/>
            <person name="Marangio P."/>
            <person name="Guigo R."/>
            <person name="Rago D."/>
            <person name="Mirbahai L."/>
            <person name="Eastwood N."/>
            <person name="Colbourne J.K."/>
            <person name="Zhou J."/>
            <person name="Mallon E."/>
            <person name="Orsini L."/>
        </authorList>
    </citation>
    <scope>NUCLEOTIDE SEQUENCE [LARGE SCALE GENOMIC DNA]</scope>
    <source>
        <strain evidence="1">LRV0_1</strain>
    </source>
</reference>
<sequence length="91" mass="10099">MDHLARWTETFLPCGHGRCIPNSTMVLQLLVGCRRRAGPFEEFEPGFHEGLVIIENPFGFSAFIGSGCLAPHLMVGVKVTTTNYNHVFSAY</sequence>
<evidence type="ECO:0000313" key="2">
    <source>
        <dbReference type="Proteomes" id="UP001234178"/>
    </source>
</evidence>
<dbReference type="EMBL" id="JAOYFB010000040">
    <property type="protein sequence ID" value="KAK4037601.1"/>
    <property type="molecule type" value="Genomic_DNA"/>
</dbReference>
<organism evidence="1 2">
    <name type="scientific">Daphnia magna</name>
    <dbReference type="NCBI Taxonomy" id="35525"/>
    <lineage>
        <taxon>Eukaryota</taxon>
        <taxon>Metazoa</taxon>
        <taxon>Ecdysozoa</taxon>
        <taxon>Arthropoda</taxon>
        <taxon>Crustacea</taxon>
        <taxon>Branchiopoda</taxon>
        <taxon>Diplostraca</taxon>
        <taxon>Cladocera</taxon>
        <taxon>Anomopoda</taxon>
        <taxon>Daphniidae</taxon>
        <taxon>Daphnia</taxon>
    </lineage>
</organism>
<accession>A0ABR0B7D6</accession>
<keyword evidence="2" id="KW-1185">Reference proteome</keyword>
<dbReference type="PROSITE" id="PS51257">
    <property type="entry name" value="PROKAR_LIPOPROTEIN"/>
    <property type="match status" value="1"/>
</dbReference>
<name>A0ABR0B7D6_9CRUS</name>
<protein>
    <submittedName>
        <fullName evidence="1">Uncharacterized protein</fullName>
    </submittedName>
</protein>
<evidence type="ECO:0000313" key="1">
    <source>
        <dbReference type="EMBL" id="KAK4037601.1"/>
    </source>
</evidence>
<gene>
    <name evidence="1" type="ORF">OUZ56_029632</name>
</gene>
<dbReference type="Proteomes" id="UP001234178">
    <property type="component" value="Unassembled WGS sequence"/>
</dbReference>